<protein>
    <recommendedName>
        <fullName evidence="1">Penicillin-binding protein transpeptidase domain-containing protein</fullName>
    </recommendedName>
</protein>
<dbReference type="SUPFAM" id="SSF56601">
    <property type="entry name" value="beta-lactamase/transpeptidase-like"/>
    <property type="match status" value="1"/>
</dbReference>
<feature type="domain" description="Penicillin-binding protein transpeptidase" evidence="1">
    <location>
        <begin position="1"/>
        <end position="71"/>
    </location>
</feature>
<gene>
    <name evidence="2" type="ORF">F2P44_16730</name>
</gene>
<dbReference type="RefSeq" id="WP_167088285.1">
    <property type="nucleotide sequence ID" value="NZ_WHJG01000016.1"/>
</dbReference>
<dbReference type="Gene3D" id="3.40.710.10">
    <property type="entry name" value="DD-peptidase/beta-lactamase superfamily"/>
    <property type="match status" value="1"/>
</dbReference>
<organism evidence="2 3">
    <name type="scientific">Massilia frigida</name>
    <dbReference type="NCBI Taxonomy" id="2609281"/>
    <lineage>
        <taxon>Bacteria</taxon>
        <taxon>Pseudomonadati</taxon>
        <taxon>Pseudomonadota</taxon>
        <taxon>Betaproteobacteria</taxon>
        <taxon>Burkholderiales</taxon>
        <taxon>Oxalobacteraceae</taxon>
        <taxon>Telluria group</taxon>
        <taxon>Massilia</taxon>
    </lineage>
</organism>
<name>A0ABX0N998_9BURK</name>
<dbReference type="EMBL" id="WHJG01000016">
    <property type="protein sequence ID" value="NHZ80908.1"/>
    <property type="molecule type" value="Genomic_DNA"/>
</dbReference>
<dbReference type="Proteomes" id="UP000621455">
    <property type="component" value="Unassembled WGS sequence"/>
</dbReference>
<evidence type="ECO:0000259" key="1">
    <source>
        <dbReference type="Pfam" id="PF00905"/>
    </source>
</evidence>
<keyword evidence="3" id="KW-1185">Reference proteome</keyword>
<sequence length="153" mass="16671">MNNSVVRYSRQVTTSPGIARLADDTRQFQYGNADVSGDLEHDGLTMAWISSPLRISPPEQLSFLGRVANRQLGVSQDAHDMAVKPSYGQLVGEPDVHGKTGAASGRRNLLPHECIARSICIELWTSDATIPLPFEQSFAAVESVAQDFLADCR</sequence>
<reference evidence="2 3" key="1">
    <citation type="submission" date="2019-10" db="EMBL/GenBank/DDBJ databases">
        <title>Taxonomy of Antarctic Massilia spp.: description of Massilia rubra sp. nov., Massilia aquatica sp. nov., Massilia mucilaginosa sp. nov., Massilia frigida sp. nov. isolated from streams, lakes and regoliths.</title>
        <authorList>
            <person name="Holochova P."/>
            <person name="Sedlacek I."/>
            <person name="Kralova S."/>
            <person name="Maslanova I."/>
            <person name="Busse H.-J."/>
            <person name="Stankova E."/>
            <person name="Vrbovska V."/>
            <person name="Kovarovic V."/>
            <person name="Bartak M."/>
            <person name="Svec P."/>
            <person name="Pantucek R."/>
        </authorList>
    </citation>
    <scope>NUCLEOTIDE SEQUENCE [LARGE SCALE GENOMIC DNA]</scope>
    <source>
        <strain evidence="2 3">CCM 8695</strain>
    </source>
</reference>
<proteinExistence type="predicted"/>
<accession>A0ABX0N998</accession>
<evidence type="ECO:0000313" key="3">
    <source>
        <dbReference type="Proteomes" id="UP000621455"/>
    </source>
</evidence>
<evidence type="ECO:0000313" key="2">
    <source>
        <dbReference type="EMBL" id="NHZ80908.1"/>
    </source>
</evidence>
<dbReference type="InterPro" id="IPR001460">
    <property type="entry name" value="PCN-bd_Tpept"/>
</dbReference>
<dbReference type="Pfam" id="PF00905">
    <property type="entry name" value="Transpeptidase"/>
    <property type="match status" value="1"/>
</dbReference>
<dbReference type="InterPro" id="IPR012338">
    <property type="entry name" value="Beta-lactam/transpept-like"/>
</dbReference>
<comment type="caution">
    <text evidence="2">The sequence shown here is derived from an EMBL/GenBank/DDBJ whole genome shotgun (WGS) entry which is preliminary data.</text>
</comment>